<gene>
    <name evidence="1" type="ORF">DFE_2709</name>
</gene>
<evidence type="ECO:0000313" key="2">
    <source>
        <dbReference type="Proteomes" id="UP000269883"/>
    </source>
</evidence>
<protein>
    <submittedName>
        <fullName evidence="1">Uncharacterized protein</fullName>
    </submittedName>
</protein>
<proteinExistence type="predicted"/>
<reference evidence="1 2" key="1">
    <citation type="journal article" date="2018" name="Sci. Adv.">
        <title>Multi-heme cytochromes provide a pathway for survival in energy-limited environments.</title>
        <authorList>
            <person name="Deng X."/>
            <person name="Dohmae N."/>
            <person name="Nealson K.H."/>
            <person name="Hashimoto K."/>
            <person name="Okamoto A."/>
        </authorList>
    </citation>
    <scope>NUCLEOTIDE SEQUENCE [LARGE SCALE GENOMIC DNA]</scope>
    <source>
        <strain evidence="1 2">IS5</strain>
    </source>
</reference>
<dbReference type="KEGG" id="dfl:DFE_2709"/>
<dbReference type="EMBL" id="AP017378">
    <property type="protein sequence ID" value="BBD09435.1"/>
    <property type="molecule type" value="Genomic_DNA"/>
</dbReference>
<organism evidence="1 2">
    <name type="scientific">Desulfovibrio ferrophilus</name>
    <dbReference type="NCBI Taxonomy" id="241368"/>
    <lineage>
        <taxon>Bacteria</taxon>
        <taxon>Pseudomonadati</taxon>
        <taxon>Thermodesulfobacteriota</taxon>
        <taxon>Desulfovibrionia</taxon>
        <taxon>Desulfovibrionales</taxon>
        <taxon>Desulfovibrionaceae</taxon>
        <taxon>Desulfovibrio</taxon>
    </lineage>
</organism>
<name>A0A2Z6B1T4_9BACT</name>
<evidence type="ECO:0000313" key="1">
    <source>
        <dbReference type="EMBL" id="BBD09435.1"/>
    </source>
</evidence>
<dbReference type="Proteomes" id="UP000269883">
    <property type="component" value="Chromosome"/>
</dbReference>
<accession>A0A2Z6B1T4</accession>
<keyword evidence="2" id="KW-1185">Reference proteome</keyword>
<dbReference type="AlphaFoldDB" id="A0A2Z6B1T4"/>
<sequence length="89" mass="10057">MRHIRTQPATQEVQKLLPALVGADYDVLDLGHLLLLSQGEVGVECWQMPSEQGEWRMVLRKKREITPKGWCGSHWVLCRKCTDGAQAGD</sequence>